<proteinExistence type="predicted"/>
<protein>
    <submittedName>
        <fullName evidence="2">DUF3558 domain-containing protein</fullName>
    </submittedName>
</protein>
<keyword evidence="3" id="KW-1185">Reference proteome</keyword>
<accession>A0ABS8ZNN0</accession>
<sequence length="167" mass="16430">MSLATGCTQQEPGTPSPSAGGTSGATSARPGTTTTTPRPTQGNAPFDPCSLLSDTDAATLGVPSPGRARMFLNLPACLWLASGQFGISIAADGQKGLDGVVGQNVALPKHKAIQVINPANAGGCGVVVEATTTSSALIVVTPAGGGQPEAACPRAVEVAKIVDAKLP</sequence>
<dbReference type="InterPro" id="IPR024520">
    <property type="entry name" value="DUF3558"/>
</dbReference>
<dbReference type="EMBL" id="JAJVCN010000003">
    <property type="protein sequence ID" value="MCE7009159.1"/>
    <property type="molecule type" value="Genomic_DNA"/>
</dbReference>
<feature type="region of interest" description="Disordered" evidence="1">
    <location>
        <begin position="1"/>
        <end position="50"/>
    </location>
</feature>
<evidence type="ECO:0000256" key="1">
    <source>
        <dbReference type="SAM" id="MobiDB-lite"/>
    </source>
</evidence>
<evidence type="ECO:0000313" key="3">
    <source>
        <dbReference type="Proteomes" id="UP001521150"/>
    </source>
</evidence>
<name>A0ABS8ZNN0_9PSEU</name>
<organism evidence="2 3">
    <name type="scientific">Kibdelosporangium philippinense</name>
    <dbReference type="NCBI Taxonomy" id="211113"/>
    <lineage>
        <taxon>Bacteria</taxon>
        <taxon>Bacillati</taxon>
        <taxon>Actinomycetota</taxon>
        <taxon>Actinomycetes</taxon>
        <taxon>Pseudonocardiales</taxon>
        <taxon>Pseudonocardiaceae</taxon>
        <taxon>Kibdelosporangium</taxon>
    </lineage>
</organism>
<feature type="compositionally biased region" description="Low complexity" evidence="1">
    <location>
        <begin position="12"/>
        <end position="40"/>
    </location>
</feature>
<dbReference type="RefSeq" id="WP_233731014.1">
    <property type="nucleotide sequence ID" value="NZ_JBHMDJ010000201.1"/>
</dbReference>
<comment type="caution">
    <text evidence="2">The sequence shown here is derived from an EMBL/GenBank/DDBJ whole genome shotgun (WGS) entry which is preliminary data.</text>
</comment>
<dbReference type="Pfam" id="PF12079">
    <property type="entry name" value="DUF3558"/>
    <property type="match status" value="1"/>
</dbReference>
<gene>
    <name evidence="2" type="ORF">LWC34_41050</name>
</gene>
<feature type="compositionally biased region" description="Polar residues" evidence="1">
    <location>
        <begin position="1"/>
        <end position="11"/>
    </location>
</feature>
<evidence type="ECO:0000313" key="2">
    <source>
        <dbReference type="EMBL" id="MCE7009159.1"/>
    </source>
</evidence>
<dbReference type="Proteomes" id="UP001521150">
    <property type="component" value="Unassembled WGS sequence"/>
</dbReference>
<reference evidence="2 3" key="1">
    <citation type="submission" date="2021-12" db="EMBL/GenBank/DDBJ databases">
        <title>Genome sequence of Kibdelosporangium philippinense ATCC 49844.</title>
        <authorList>
            <person name="Fedorov E.A."/>
            <person name="Omeragic M."/>
            <person name="Shalygina K.F."/>
            <person name="Maclea K.S."/>
        </authorList>
    </citation>
    <scope>NUCLEOTIDE SEQUENCE [LARGE SCALE GENOMIC DNA]</scope>
    <source>
        <strain evidence="2 3">ATCC 49844</strain>
    </source>
</reference>